<sequence length="178" mass="20121">MKTTSFSILKSIAVSEITILAPARETLRFMVEIKPDDQEGLEAVLLLIFTQVYEALQKRKTLKIMPAHLELFVRRARRIATTGVDISAPDSALTAAEAEIANGDMFLPSCMEQIWTLPKHEIRRFNANVLRMCFIKLFRNDCQSTLSILIPVGQTSYTMRLYRFSTSAITMSIRTGSD</sequence>
<dbReference type="AlphaFoldDB" id="A0A9W6TNU6"/>
<organism evidence="1 2">
    <name type="scientific">Phytophthora lilii</name>
    <dbReference type="NCBI Taxonomy" id="2077276"/>
    <lineage>
        <taxon>Eukaryota</taxon>
        <taxon>Sar</taxon>
        <taxon>Stramenopiles</taxon>
        <taxon>Oomycota</taxon>
        <taxon>Peronosporomycetes</taxon>
        <taxon>Peronosporales</taxon>
        <taxon>Peronosporaceae</taxon>
        <taxon>Phytophthora</taxon>
    </lineage>
</organism>
<comment type="caution">
    <text evidence="1">The sequence shown here is derived from an EMBL/GenBank/DDBJ whole genome shotgun (WGS) entry which is preliminary data.</text>
</comment>
<reference evidence="1" key="1">
    <citation type="submission" date="2023-04" db="EMBL/GenBank/DDBJ databases">
        <title>Phytophthora lilii NBRC 32176.</title>
        <authorList>
            <person name="Ichikawa N."/>
            <person name="Sato H."/>
            <person name="Tonouchi N."/>
        </authorList>
    </citation>
    <scope>NUCLEOTIDE SEQUENCE</scope>
    <source>
        <strain evidence="1">NBRC 32176</strain>
    </source>
</reference>
<protein>
    <submittedName>
        <fullName evidence="1">Unnamed protein product</fullName>
    </submittedName>
</protein>
<evidence type="ECO:0000313" key="2">
    <source>
        <dbReference type="Proteomes" id="UP001165083"/>
    </source>
</evidence>
<evidence type="ECO:0000313" key="1">
    <source>
        <dbReference type="EMBL" id="GMF16305.1"/>
    </source>
</evidence>
<dbReference type="EMBL" id="BSXW01000248">
    <property type="protein sequence ID" value="GMF16305.1"/>
    <property type="molecule type" value="Genomic_DNA"/>
</dbReference>
<gene>
    <name evidence="1" type="ORF">Plil01_000578400</name>
</gene>
<name>A0A9W6TNU6_9STRA</name>
<keyword evidence="2" id="KW-1185">Reference proteome</keyword>
<accession>A0A9W6TNU6</accession>
<dbReference type="Proteomes" id="UP001165083">
    <property type="component" value="Unassembled WGS sequence"/>
</dbReference>
<proteinExistence type="predicted"/>